<evidence type="ECO:0000256" key="1">
    <source>
        <dbReference type="SAM" id="MobiDB-lite"/>
    </source>
</evidence>
<dbReference type="KEGG" id="pfj:MYCFIDRAFT_211011"/>
<dbReference type="RefSeq" id="XP_007925459.1">
    <property type="nucleotide sequence ID" value="XM_007927268.1"/>
</dbReference>
<feature type="compositionally biased region" description="Low complexity" evidence="1">
    <location>
        <begin position="148"/>
        <end position="160"/>
    </location>
</feature>
<organism evidence="2 3">
    <name type="scientific">Pseudocercospora fijiensis (strain CIRAD86)</name>
    <name type="common">Black leaf streak disease fungus</name>
    <name type="synonym">Mycosphaerella fijiensis</name>
    <dbReference type="NCBI Taxonomy" id="383855"/>
    <lineage>
        <taxon>Eukaryota</taxon>
        <taxon>Fungi</taxon>
        <taxon>Dikarya</taxon>
        <taxon>Ascomycota</taxon>
        <taxon>Pezizomycotina</taxon>
        <taxon>Dothideomycetes</taxon>
        <taxon>Dothideomycetidae</taxon>
        <taxon>Mycosphaerellales</taxon>
        <taxon>Mycosphaerellaceae</taxon>
        <taxon>Pseudocercospora</taxon>
    </lineage>
</organism>
<feature type="compositionally biased region" description="Basic and acidic residues" evidence="1">
    <location>
        <begin position="161"/>
        <end position="176"/>
    </location>
</feature>
<protein>
    <submittedName>
        <fullName evidence="2">Uncharacterized protein</fullName>
    </submittedName>
</protein>
<evidence type="ECO:0000313" key="3">
    <source>
        <dbReference type="Proteomes" id="UP000016932"/>
    </source>
</evidence>
<dbReference type="AlphaFoldDB" id="M3B6D1"/>
<dbReference type="GeneID" id="19337278"/>
<dbReference type="HOGENOM" id="CLU_1525832_0_0_1"/>
<sequence length="176" mass="18693">MDTLRSGAAAVANGISSLAAGVTGTEASRQVQIHKEHPDYIKSQTEQEQIHREGTEYIKDQVFNKSPSAENPDGCSATGTTTVVKDRNASDAPGQQEYGLPPPPGSLPVDPATSNSGLSFKHPGEELDRTQSEKDERNRPGNTDLIRNDPASNAAAGAPDALHRPFSKNEPHGKEA</sequence>
<reference evidence="2 3" key="1">
    <citation type="journal article" date="2012" name="PLoS Pathog.">
        <title>Diverse lifestyles and strategies of plant pathogenesis encoded in the genomes of eighteen Dothideomycetes fungi.</title>
        <authorList>
            <person name="Ohm R.A."/>
            <person name="Feau N."/>
            <person name="Henrissat B."/>
            <person name="Schoch C.L."/>
            <person name="Horwitz B.A."/>
            <person name="Barry K.W."/>
            <person name="Condon B.J."/>
            <person name="Copeland A.C."/>
            <person name="Dhillon B."/>
            <person name="Glaser F."/>
            <person name="Hesse C.N."/>
            <person name="Kosti I."/>
            <person name="LaButti K."/>
            <person name="Lindquist E.A."/>
            <person name="Lucas S."/>
            <person name="Salamov A.A."/>
            <person name="Bradshaw R.E."/>
            <person name="Ciuffetti L."/>
            <person name="Hamelin R.C."/>
            <person name="Kema G.H.J."/>
            <person name="Lawrence C."/>
            <person name="Scott J.A."/>
            <person name="Spatafora J.W."/>
            <person name="Turgeon B.G."/>
            <person name="de Wit P.J.G.M."/>
            <person name="Zhong S."/>
            <person name="Goodwin S.B."/>
            <person name="Grigoriev I.V."/>
        </authorList>
    </citation>
    <scope>NUCLEOTIDE SEQUENCE [LARGE SCALE GENOMIC DNA]</scope>
    <source>
        <strain evidence="2 3">CIRAD86</strain>
    </source>
</reference>
<feature type="compositionally biased region" description="Basic and acidic residues" evidence="1">
    <location>
        <begin position="48"/>
        <end position="59"/>
    </location>
</feature>
<evidence type="ECO:0000313" key="2">
    <source>
        <dbReference type="EMBL" id="EME84922.1"/>
    </source>
</evidence>
<feature type="region of interest" description="Disordered" evidence="1">
    <location>
        <begin position="17"/>
        <end position="176"/>
    </location>
</feature>
<gene>
    <name evidence="2" type="ORF">MYCFIDRAFT_211011</name>
</gene>
<keyword evidence="3" id="KW-1185">Reference proteome</keyword>
<proteinExistence type="predicted"/>
<feature type="compositionally biased region" description="Basic and acidic residues" evidence="1">
    <location>
        <begin position="122"/>
        <end position="139"/>
    </location>
</feature>
<dbReference type="OrthoDB" id="3650306at2759"/>
<name>M3B6D1_PSEFD</name>
<accession>M3B6D1</accession>
<dbReference type="VEuPathDB" id="FungiDB:MYCFIDRAFT_211011"/>
<dbReference type="Proteomes" id="UP000016932">
    <property type="component" value="Unassembled WGS sequence"/>
</dbReference>
<dbReference type="EMBL" id="KB446557">
    <property type="protein sequence ID" value="EME84922.1"/>
    <property type="molecule type" value="Genomic_DNA"/>
</dbReference>